<dbReference type="EMBL" id="JACXYZ010000003">
    <property type="protein sequence ID" value="MBD3926467.1"/>
    <property type="molecule type" value="Genomic_DNA"/>
</dbReference>
<organism evidence="6 7">
    <name type="scientific">Nocardioides cavernae</name>
    <dbReference type="NCBI Taxonomy" id="1921566"/>
    <lineage>
        <taxon>Bacteria</taxon>
        <taxon>Bacillati</taxon>
        <taxon>Actinomycetota</taxon>
        <taxon>Actinomycetes</taxon>
        <taxon>Propionibacteriales</taxon>
        <taxon>Nocardioidaceae</taxon>
        <taxon>Nocardioides</taxon>
    </lineage>
</organism>
<feature type="DNA-binding region" description="H-T-H motif" evidence="4">
    <location>
        <begin position="43"/>
        <end position="62"/>
    </location>
</feature>
<evidence type="ECO:0000256" key="3">
    <source>
        <dbReference type="ARBA" id="ARBA00023163"/>
    </source>
</evidence>
<gene>
    <name evidence="6" type="ORF">IEZ26_17720</name>
</gene>
<dbReference type="InterPro" id="IPR009057">
    <property type="entry name" value="Homeodomain-like_sf"/>
</dbReference>
<protein>
    <submittedName>
        <fullName evidence="6">TetR/AcrR family transcriptional regulator</fullName>
    </submittedName>
</protein>
<evidence type="ECO:0000313" key="6">
    <source>
        <dbReference type="EMBL" id="MBD3926467.1"/>
    </source>
</evidence>
<dbReference type="InterPro" id="IPR036271">
    <property type="entry name" value="Tet_transcr_reg_TetR-rel_C_sf"/>
</dbReference>
<dbReference type="PANTHER" id="PTHR30055">
    <property type="entry name" value="HTH-TYPE TRANSCRIPTIONAL REGULATOR RUTR"/>
    <property type="match status" value="1"/>
</dbReference>
<evidence type="ECO:0000256" key="4">
    <source>
        <dbReference type="PROSITE-ProRule" id="PRU00335"/>
    </source>
</evidence>
<evidence type="ECO:0000256" key="2">
    <source>
        <dbReference type="ARBA" id="ARBA00023125"/>
    </source>
</evidence>
<dbReference type="InterPro" id="IPR050109">
    <property type="entry name" value="HTH-type_TetR-like_transc_reg"/>
</dbReference>
<evidence type="ECO:0000256" key="1">
    <source>
        <dbReference type="ARBA" id="ARBA00023015"/>
    </source>
</evidence>
<accession>A0ABR8NFV0</accession>
<sequence>MSTERKTRTYDGSARRAAAEQTRDRVLAAARELFVERGYAATSVGDIARTAEVSVDTVYAAVGRKPQILLTVVDMVLASSARPLPADERDYVRAVREAGSAVAKLTTYAAALARLMPTLSPLLLALRDAGLTDPECAASWQHVVDRRATNMLVLAGELRAAGSVRADLDDQQVADLIWSTNSPEWFAAYTSRGRSSDDYAATLADLWARTLLVRDGSEQQ</sequence>
<proteinExistence type="predicted"/>
<keyword evidence="3" id="KW-0804">Transcription</keyword>
<dbReference type="RefSeq" id="WP_191196339.1">
    <property type="nucleotide sequence ID" value="NZ_JACXYZ010000003.1"/>
</dbReference>
<feature type="domain" description="HTH tetR-type" evidence="5">
    <location>
        <begin position="20"/>
        <end position="80"/>
    </location>
</feature>
<dbReference type="PANTHER" id="PTHR30055:SF234">
    <property type="entry name" value="HTH-TYPE TRANSCRIPTIONAL REGULATOR BETI"/>
    <property type="match status" value="1"/>
</dbReference>
<dbReference type="Proteomes" id="UP000618818">
    <property type="component" value="Unassembled WGS sequence"/>
</dbReference>
<dbReference type="Gene3D" id="1.10.357.10">
    <property type="entry name" value="Tetracycline Repressor, domain 2"/>
    <property type="match status" value="1"/>
</dbReference>
<keyword evidence="2 4" id="KW-0238">DNA-binding</keyword>
<evidence type="ECO:0000259" key="5">
    <source>
        <dbReference type="PROSITE" id="PS50977"/>
    </source>
</evidence>
<comment type="caution">
    <text evidence="6">The sequence shown here is derived from an EMBL/GenBank/DDBJ whole genome shotgun (WGS) entry which is preliminary data.</text>
</comment>
<evidence type="ECO:0000313" key="7">
    <source>
        <dbReference type="Proteomes" id="UP000618818"/>
    </source>
</evidence>
<name>A0ABR8NFV0_9ACTN</name>
<reference evidence="6 7" key="1">
    <citation type="submission" date="2020-09" db="EMBL/GenBank/DDBJ databases">
        <title>novel species in genus Nocardioides.</title>
        <authorList>
            <person name="Zhang G."/>
        </authorList>
    </citation>
    <scope>NUCLEOTIDE SEQUENCE [LARGE SCALE GENOMIC DNA]</scope>
    <source>
        <strain evidence="6 7">KCTC 39551</strain>
    </source>
</reference>
<dbReference type="Pfam" id="PF00440">
    <property type="entry name" value="TetR_N"/>
    <property type="match status" value="1"/>
</dbReference>
<keyword evidence="1" id="KW-0805">Transcription regulation</keyword>
<dbReference type="Gene3D" id="1.10.10.60">
    <property type="entry name" value="Homeodomain-like"/>
    <property type="match status" value="1"/>
</dbReference>
<dbReference type="InterPro" id="IPR001647">
    <property type="entry name" value="HTH_TetR"/>
</dbReference>
<dbReference type="PROSITE" id="PS50977">
    <property type="entry name" value="HTH_TETR_2"/>
    <property type="match status" value="1"/>
</dbReference>
<dbReference type="SUPFAM" id="SSF48498">
    <property type="entry name" value="Tetracyclin repressor-like, C-terminal domain"/>
    <property type="match status" value="1"/>
</dbReference>
<dbReference type="SUPFAM" id="SSF46689">
    <property type="entry name" value="Homeodomain-like"/>
    <property type="match status" value="1"/>
</dbReference>
<dbReference type="PRINTS" id="PR00455">
    <property type="entry name" value="HTHTETR"/>
</dbReference>
<keyword evidence="7" id="KW-1185">Reference proteome</keyword>